<dbReference type="EMBL" id="JBHMEA010000015">
    <property type="protein sequence ID" value="MFB9231150.1"/>
    <property type="molecule type" value="Genomic_DNA"/>
</dbReference>
<dbReference type="RefSeq" id="WP_246531821.1">
    <property type="nucleotide sequence ID" value="NZ_JAGFNU010000014.1"/>
</dbReference>
<dbReference type="InterPro" id="IPR021848">
    <property type="entry name" value="HODM_asu-like"/>
</dbReference>
<proteinExistence type="predicted"/>
<organism evidence="1 2">
    <name type="scientific">Pseudohalocynthiibacter aestuariivivens</name>
    <dbReference type="NCBI Taxonomy" id="1591409"/>
    <lineage>
        <taxon>Bacteria</taxon>
        <taxon>Pseudomonadati</taxon>
        <taxon>Pseudomonadota</taxon>
        <taxon>Alphaproteobacteria</taxon>
        <taxon>Rhodobacterales</taxon>
        <taxon>Paracoccaceae</taxon>
        <taxon>Pseudohalocynthiibacter</taxon>
    </lineage>
</organism>
<evidence type="ECO:0000313" key="2">
    <source>
        <dbReference type="Proteomes" id="UP001589683"/>
    </source>
</evidence>
<name>A0ABV5JCG2_9RHOB</name>
<sequence length="268" mass="30792">MEEDELVLQERLPFAPWLDARARKLPGIMPLERPVWLTIDEAYKGQLKLKEKLLKHRFDEVHAVSTSAMPAARELLDVVVSELSKISGFEVGDRFVIRPDGARVDCLKEQPLVTLSKLVQEDFVILEKQDDEHVITGALLCFPASWTLSQKFLKPLVAVHQPVESYDTNIAKRVQRLFDGIKVGRPIWRANALHYHDPALFQPRLEEAPRQRPKGRAKYLRSERQTLVRLPKTNTVVFAIHTCLVRYENLTQEQKNGLLCFQIDEVGI</sequence>
<keyword evidence="2" id="KW-1185">Reference proteome</keyword>
<reference evidence="1 2" key="1">
    <citation type="submission" date="2024-09" db="EMBL/GenBank/DDBJ databases">
        <authorList>
            <person name="Sun Q."/>
            <person name="Mori K."/>
        </authorList>
    </citation>
    <scope>NUCLEOTIDE SEQUENCE [LARGE SCALE GENOMIC DNA]</scope>
    <source>
        <strain evidence="1 2">CECT 8726</strain>
    </source>
</reference>
<evidence type="ECO:0000313" key="1">
    <source>
        <dbReference type="EMBL" id="MFB9231150.1"/>
    </source>
</evidence>
<gene>
    <name evidence="1" type="ORF">ACFFUT_05025</name>
</gene>
<accession>A0ABV5JCG2</accession>
<dbReference type="Proteomes" id="UP001589683">
    <property type="component" value="Unassembled WGS sequence"/>
</dbReference>
<dbReference type="Pfam" id="PF11927">
    <property type="entry name" value="HODM_asu-like"/>
    <property type="match status" value="1"/>
</dbReference>
<comment type="caution">
    <text evidence="1">The sequence shown here is derived from an EMBL/GenBank/DDBJ whole genome shotgun (WGS) entry which is preliminary data.</text>
</comment>
<protein>
    <submittedName>
        <fullName evidence="1">DUF3445 domain-containing protein</fullName>
    </submittedName>
</protein>